<sequence>MPQPSTSPPSTSPRSSSPPTSNHASSPDAEEHPEDEITRLRRIIKGYELGQAAEGRKRKSSGNKVGQPGRGFRQLVTLFDTPNLVIYKAERYLERHRATERRQTDPNTAEDELEDLESNTLTTEEKQSRDRDEYRAYMAYRSFHALIPGLKEKLGGLDEDGLDSYLLTVWIPAKQIVVLTVTQISHAGDAAKNTNTSDIRAAVARWINQEIDEDAMRNPDERQPRHLEPETRMFRGLAHDKTGAYLCPVDLDGNWDEESFRGRVRNNEPGAQISSSWFFRALYATGSGHKDDIETGFLRGPLLVKTAQYIFTSPSSVKETDDENSPPSKKAKVDRRSSARSDVAHRRGMDGQMTPRAIAYCAVLLHFNLTDCDKWPQDGMYMAFNYNGLYNFVVDYFEQDATDEADKQHVSELLSWWNSQVFPNSVKSTSITTVQSANKLAAQRAARRATSGHGDGTAAS</sequence>
<organism evidence="2 3">
    <name type="scientific">Fistulina hepatica ATCC 64428</name>
    <dbReference type="NCBI Taxonomy" id="1128425"/>
    <lineage>
        <taxon>Eukaryota</taxon>
        <taxon>Fungi</taxon>
        <taxon>Dikarya</taxon>
        <taxon>Basidiomycota</taxon>
        <taxon>Agaricomycotina</taxon>
        <taxon>Agaricomycetes</taxon>
        <taxon>Agaricomycetidae</taxon>
        <taxon>Agaricales</taxon>
        <taxon>Fistulinaceae</taxon>
        <taxon>Fistulina</taxon>
    </lineage>
</organism>
<feature type="region of interest" description="Disordered" evidence="1">
    <location>
        <begin position="97"/>
        <end position="130"/>
    </location>
</feature>
<evidence type="ECO:0000313" key="2">
    <source>
        <dbReference type="EMBL" id="KIY47947.1"/>
    </source>
</evidence>
<dbReference type="InterPro" id="IPR046521">
    <property type="entry name" value="DUF6698"/>
</dbReference>
<name>A0A0D7AAC0_9AGAR</name>
<gene>
    <name evidence="2" type="ORF">FISHEDRAFT_59279</name>
</gene>
<dbReference type="Pfam" id="PF20414">
    <property type="entry name" value="DUF6698"/>
    <property type="match status" value="1"/>
</dbReference>
<feature type="compositionally biased region" description="Basic and acidic residues" evidence="1">
    <location>
        <begin position="334"/>
        <end position="348"/>
    </location>
</feature>
<protein>
    <submittedName>
        <fullName evidence="2">Uncharacterized protein</fullName>
    </submittedName>
</protein>
<accession>A0A0D7AAC0</accession>
<reference evidence="2 3" key="1">
    <citation type="journal article" date="2015" name="Fungal Genet. Biol.">
        <title>Evolution of novel wood decay mechanisms in Agaricales revealed by the genome sequences of Fistulina hepatica and Cylindrobasidium torrendii.</title>
        <authorList>
            <person name="Floudas D."/>
            <person name="Held B.W."/>
            <person name="Riley R."/>
            <person name="Nagy L.G."/>
            <person name="Koehler G."/>
            <person name="Ransdell A.S."/>
            <person name="Younus H."/>
            <person name="Chow J."/>
            <person name="Chiniquy J."/>
            <person name="Lipzen A."/>
            <person name="Tritt A."/>
            <person name="Sun H."/>
            <person name="Haridas S."/>
            <person name="LaButti K."/>
            <person name="Ohm R.A."/>
            <person name="Kues U."/>
            <person name="Blanchette R.A."/>
            <person name="Grigoriev I.V."/>
            <person name="Minto R.E."/>
            <person name="Hibbett D.S."/>
        </authorList>
    </citation>
    <scope>NUCLEOTIDE SEQUENCE [LARGE SCALE GENOMIC DNA]</scope>
    <source>
        <strain evidence="2 3">ATCC 64428</strain>
    </source>
</reference>
<feature type="compositionally biased region" description="Acidic residues" evidence="1">
    <location>
        <begin position="108"/>
        <end position="117"/>
    </location>
</feature>
<dbReference type="EMBL" id="KN881907">
    <property type="protein sequence ID" value="KIY47947.1"/>
    <property type="molecule type" value="Genomic_DNA"/>
</dbReference>
<keyword evidence="3" id="KW-1185">Reference proteome</keyword>
<dbReference type="AlphaFoldDB" id="A0A0D7AAC0"/>
<dbReference type="OrthoDB" id="2662502at2759"/>
<dbReference type="Proteomes" id="UP000054144">
    <property type="component" value="Unassembled WGS sequence"/>
</dbReference>
<feature type="region of interest" description="Disordered" evidence="1">
    <location>
        <begin position="315"/>
        <end position="348"/>
    </location>
</feature>
<proteinExistence type="predicted"/>
<feature type="compositionally biased region" description="Low complexity" evidence="1">
    <location>
        <begin position="12"/>
        <end position="27"/>
    </location>
</feature>
<feature type="region of interest" description="Disordered" evidence="1">
    <location>
        <begin position="1"/>
        <end position="70"/>
    </location>
</feature>
<evidence type="ECO:0000313" key="3">
    <source>
        <dbReference type="Proteomes" id="UP000054144"/>
    </source>
</evidence>
<evidence type="ECO:0000256" key="1">
    <source>
        <dbReference type="SAM" id="MobiDB-lite"/>
    </source>
</evidence>
<feature type="compositionally biased region" description="Pro residues" evidence="1">
    <location>
        <begin position="1"/>
        <end position="11"/>
    </location>
</feature>